<protein>
    <recommendedName>
        <fullName evidence="1">P-type ATPase N-terminal domain-containing protein</fullName>
    </recommendedName>
</protein>
<dbReference type="InterPro" id="IPR032631">
    <property type="entry name" value="P-type_ATPase_N"/>
</dbReference>
<dbReference type="AlphaFoldDB" id="A0A8C3RHE9"/>
<dbReference type="Proteomes" id="UP000694396">
    <property type="component" value="Unplaced"/>
</dbReference>
<name>A0A8C3RHE9_9PASS</name>
<sequence>MALSVDSAWYRWQCRGTHSPSLAPSESTPLLLSVRGKPKLNLNKWRIVLPDNGRHWKDWNQVSTFYSRNGIQTTKYTWFTFLPQSLLGQFHRLGNLYFLFLVVLNCFPQVEVFHREIMMLPLVVVLLASMIKDAIEDYRKYHCLLNVDSEGRNVFPAMLIATFQFHQSPSSSLWAQYFLSLRRASSSQGKISISQ</sequence>
<keyword evidence="3" id="KW-1185">Reference proteome</keyword>
<feature type="domain" description="P-type ATPase N-terminal" evidence="1">
    <location>
        <begin position="64"/>
        <end position="117"/>
    </location>
</feature>
<dbReference type="SUPFAM" id="SSF81665">
    <property type="entry name" value="Calcium ATPase, transmembrane domain M"/>
    <property type="match status" value="1"/>
</dbReference>
<reference evidence="2" key="2">
    <citation type="submission" date="2025-09" db="UniProtKB">
        <authorList>
            <consortium name="Ensembl"/>
        </authorList>
    </citation>
    <scope>IDENTIFICATION</scope>
</reference>
<dbReference type="InterPro" id="IPR023298">
    <property type="entry name" value="ATPase_P-typ_TM_dom_sf"/>
</dbReference>
<proteinExistence type="predicted"/>
<evidence type="ECO:0000313" key="3">
    <source>
        <dbReference type="Proteomes" id="UP000694396"/>
    </source>
</evidence>
<dbReference type="GO" id="GO:0140326">
    <property type="term" value="F:ATPase-coupled intramembrane lipid transporter activity"/>
    <property type="evidence" value="ECO:0007669"/>
    <property type="project" value="TreeGrafter"/>
</dbReference>
<dbReference type="GO" id="GO:0005886">
    <property type="term" value="C:plasma membrane"/>
    <property type="evidence" value="ECO:0007669"/>
    <property type="project" value="TreeGrafter"/>
</dbReference>
<dbReference type="PANTHER" id="PTHR24092:SF79">
    <property type="entry name" value="PHOSPHOLIPID-TRANSPORTING ATPASE VB"/>
    <property type="match status" value="1"/>
</dbReference>
<dbReference type="Ensembl" id="ENSCRFT00000021438.1">
    <property type="protein sequence ID" value="ENSCRFP00000020742.1"/>
    <property type="gene ID" value="ENSCRFG00000015438.1"/>
</dbReference>
<dbReference type="Pfam" id="PF16209">
    <property type="entry name" value="PhoLip_ATPase_N"/>
    <property type="match status" value="1"/>
</dbReference>
<accession>A0A8C3RHE9</accession>
<evidence type="ECO:0000259" key="1">
    <source>
        <dbReference type="Pfam" id="PF16209"/>
    </source>
</evidence>
<evidence type="ECO:0000313" key="2">
    <source>
        <dbReference type="Ensembl" id="ENSCRFP00000020742.1"/>
    </source>
</evidence>
<organism evidence="2 3">
    <name type="scientific">Cyanoderma ruficeps</name>
    <name type="common">rufous-capped babbler</name>
    <dbReference type="NCBI Taxonomy" id="181631"/>
    <lineage>
        <taxon>Eukaryota</taxon>
        <taxon>Metazoa</taxon>
        <taxon>Chordata</taxon>
        <taxon>Craniata</taxon>
        <taxon>Vertebrata</taxon>
        <taxon>Euteleostomi</taxon>
        <taxon>Archelosauria</taxon>
        <taxon>Archosauria</taxon>
        <taxon>Dinosauria</taxon>
        <taxon>Saurischia</taxon>
        <taxon>Theropoda</taxon>
        <taxon>Coelurosauria</taxon>
        <taxon>Aves</taxon>
        <taxon>Neognathae</taxon>
        <taxon>Neoaves</taxon>
        <taxon>Telluraves</taxon>
        <taxon>Australaves</taxon>
        <taxon>Passeriformes</taxon>
        <taxon>Sylvioidea</taxon>
        <taxon>Timaliidae</taxon>
        <taxon>Cyanoderma</taxon>
    </lineage>
</organism>
<dbReference type="GO" id="GO:0045332">
    <property type="term" value="P:phospholipid translocation"/>
    <property type="evidence" value="ECO:0007669"/>
    <property type="project" value="TreeGrafter"/>
</dbReference>
<dbReference type="PANTHER" id="PTHR24092">
    <property type="entry name" value="PROBABLE PHOSPHOLIPID-TRANSPORTING ATPASE"/>
    <property type="match status" value="1"/>
</dbReference>
<reference evidence="2" key="1">
    <citation type="submission" date="2025-08" db="UniProtKB">
        <authorList>
            <consortium name="Ensembl"/>
        </authorList>
    </citation>
    <scope>IDENTIFICATION</scope>
</reference>